<evidence type="ECO:0000313" key="9">
    <source>
        <dbReference type="Proteomes" id="UP000019754"/>
    </source>
</evidence>
<evidence type="ECO:0000313" key="8">
    <source>
        <dbReference type="EMBL" id="EYT49464.1"/>
    </source>
</evidence>
<dbReference type="GO" id="GO:1901678">
    <property type="term" value="P:iron coordination entity transport"/>
    <property type="evidence" value="ECO:0007669"/>
    <property type="project" value="UniProtKB-ARBA"/>
</dbReference>
<dbReference type="RefSeq" id="WP_017823251.1">
    <property type="nucleotide sequence ID" value="NZ_AORC01000009.1"/>
</dbReference>
<dbReference type="GO" id="GO:0030288">
    <property type="term" value="C:outer membrane-bounded periplasmic space"/>
    <property type="evidence" value="ECO:0007669"/>
    <property type="project" value="TreeGrafter"/>
</dbReference>
<evidence type="ECO:0000256" key="5">
    <source>
        <dbReference type="SAM" id="MobiDB-lite"/>
    </source>
</evidence>
<gene>
    <name evidence="8" type="ORF">D641_0108595</name>
</gene>
<protein>
    <submittedName>
        <fullName evidence="8">ABC transporter substrate-binding protein</fullName>
    </submittedName>
</protein>
<keyword evidence="9" id="KW-1185">Reference proteome</keyword>
<evidence type="ECO:0000256" key="3">
    <source>
        <dbReference type="ARBA" id="ARBA00022448"/>
    </source>
</evidence>
<evidence type="ECO:0000256" key="2">
    <source>
        <dbReference type="ARBA" id="ARBA00008814"/>
    </source>
</evidence>
<dbReference type="Proteomes" id="UP000019754">
    <property type="component" value="Unassembled WGS sequence"/>
</dbReference>
<feature type="domain" description="Fe/B12 periplasmic-binding" evidence="7">
    <location>
        <begin position="73"/>
        <end position="354"/>
    </location>
</feature>
<dbReference type="InterPro" id="IPR051313">
    <property type="entry name" value="Bact_iron-sidero_bind"/>
</dbReference>
<evidence type="ECO:0000256" key="4">
    <source>
        <dbReference type="ARBA" id="ARBA00022729"/>
    </source>
</evidence>
<dbReference type="STRING" id="1249481.D641_0108595"/>
<name>A0A022L153_9MICO</name>
<dbReference type="PANTHER" id="PTHR30532:SF24">
    <property type="entry name" value="FERRIC ENTEROBACTIN-BINDING PERIPLASMIC PROTEIN FEPB"/>
    <property type="match status" value="1"/>
</dbReference>
<feature type="compositionally biased region" description="Gly residues" evidence="5">
    <location>
        <begin position="33"/>
        <end position="50"/>
    </location>
</feature>
<evidence type="ECO:0000259" key="7">
    <source>
        <dbReference type="PROSITE" id="PS50983"/>
    </source>
</evidence>
<dbReference type="Gene3D" id="3.40.50.1980">
    <property type="entry name" value="Nitrogenase molybdenum iron protein domain"/>
    <property type="match status" value="2"/>
</dbReference>
<comment type="similarity">
    <text evidence="2">Belongs to the bacterial solute-binding protein 8 family.</text>
</comment>
<evidence type="ECO:0000256" key="1">
    <source>
        <dbReference type="ARBA" id="ARBA00004196"/>
    </source>
</evidence>
<dbReference type="AlphaFoldDB" id="A0A022L153"/>
<reference evidence="8 9" key="1">
    <citation type="journal article" date="2013" name="Genome Announc.">
        <title>Draft genome sequence of an Actinobacterium, Brachybacterium muris strain UCD-AY4.</title>
        <authorList>
            <person name="Lo J.R."/>
            <person name="Lang J.M."/>
            <person name="Darling A.E."/>
            <person name="Eisen J.A."/>
            <person name="Coil D.A."/>
        </authorList>
    </citation>
    <scope>NUCLEOTIDE SEQUENCE [LARGE SCALE GENOMIC DNA]</scope>
    <source>
        <strain evidence="8 9">UCD-AY4</strain>
    </source>
</reference>
<dbReference type="PANTHER" id="PTHR30532">
    <property type="entry name" value="IRON III DICITRATE-BINDING PERIPLASMIC PROTEIN"/>
    <property type="match status" value="1"/>
</dbReference>
<feature type="region of interest" description="Disordered" evidence="5">
    <location>
        <begin position="24"/>
        <end position="50"/>
    </location>
</feature>
<dbReference type="OrthoDB" id="1846031at2"/>
<comment type="subcellular location">
    <subcellularLocation>
        <location evidence="1">Cell envelope</location>
    </subcellularLocation>
</comment>
<organism evidence="8 9">
    <name type="scientific">Brachybacterium muris UCD-AY4</name>
    <dbReference type="NCBI Taxonomy" id="1249481"/>
    <lineage>
        <taxon>Bacteria</taxon>
        <taxon>Bacillati</taxon>
        <taxon>Actinomycetota</taxon>
        <taxon>Actinomycetes</taxon>
        <taxon>Micrococcales</taxon>
        <taxon>Dermabacteraceae</taxon>
        <taxon>Brachybacterium</taxon>
    </lineage>
</organism>
<accession>A0A022L153</accession>
<keyword evidence="3" id="KW-0813">Transport</keyword>
<keyword evidence="4 6" id="KW-0732">Signal</keyword>
<dbReference type="HOGENOM" id="CLU_038034_1_1_11"/>
<dbReference type="SUPFAM" id="SSF53807">
    <property type="entry name" value="Helical backbone' metal receptor"/>
    <property type="match status" value="1"/>
</dbReference>
<comment type="caution">
    <text evidence="8">The sequence shown here is derived from an EMBL/GenBank/DDBJ whole genome shotgun (WGS) entry which is preliminary data.</text>
</comment>
<feature type="signal peptide" evidence="6">
    <location>
        <begin position="1"/>
        <end position="19"/>
    </location>
</feature>
<proteinExistence type="inferred from homology"/>
<dbReference type="Pfam" id="PF01497">
    <property type="entry name" value="Peripla_BP_2"/>
    <property type="match status" value="1"/>
</dbReference>
<dbReference type="EMBL" id="AORC01000009">
    <property type="protein sequence ID" value="EYT49464.1"/>
    <property type="molecule type" value="Genomic_DNA"/>
</dbReference>
<feature type="chain" id="PRO_5001504952" evidence="6">
    <location>
        <begin position="20"/>
        <end position="359"/>
    </location>
</feature>
<dbReference type="InterPro" id="IPR002491">
    <property type="entry name" value="ABC_transptr_periplasmic_BD"/>
</dbReference>
<dbReference type="PROSITE" id="PS51257">
    <property type="entry name" value="PROKAR_LIPOPROTEIN"/>
    <property type="match status" value="1"/>
</dbReference>
<sequence length="359" mass="36962">MKISRRALTLSALTLPVLAACSTAGQDSDTTDGGQGQAGSDGGGTAGGAEAGAFPVTVSHLYGETEIAAEPQRIATVSWVNGDSVLALGIVPVGMPSVEWGGNDNQSTDWVDAKLEELGAAWGSESAPVTYSEADGVAADEIAALTPDLIIAAYSGLTQDDYEKLSRIAPTIGPIAPNYTTSWQDAITAIGHATGRSEAAAQVIDEVTAALAAVGEENPDVAESTFIAGTLGLTDDTITLYTAGDTRPRFFTALGMTQAEVVTENTADETTFMVPWSAERADELDSDIFYTWATAGSAVASFQENALFAQIPAVSRGSVVLTADDHQTLSISAASALSLPWAIQDVVPSVLDAVRTAKG</sequence>
<evidence type="ECO:0000256" key="6">
    <source>
        <dbReference type="SAM" id="SignalP"/>
    </source>
</evidence>
<dbReference type="PROSITE" id="PS50983">
    <property type="entry name" value="FE_B12_PBP"/>
    <property type="match status" value="1"/>
</dbReference>